<dbReference type="STRING" id="388408.LAX5112_02823"/>
<dbReference type="AlphaFoldDB" id="A0A0M7AB44"/>
<evidence type="ECO:0000313" key="2">
    <source>
        <dbReference type="Proteomes" id="UP000053235"/>
    </source>
</evidence>
<reference evidence="2" key="1">
    <citation type="submission" date="2015-07" db="EMBL/GenBank/DDBJ databases">
        <authorList>
            <person name="Rodrigo-Torres Lidia"/>
            <person name="Arahal R.David."/>
        </authorList>
    </citation>
    <scope>NUCLEOTIDE SEQUENCE [LARGE SCALE GENOMIC DNA]</scope>
    <source>
        <strain evidence="2">CECT 5112</strain>
    </source>
</reference>
<accession>A0A0M7AB44</accession>
<evidence type="ECO:0008006" key="3">
    <source>
        <dbReference type="Google" id="ProtNLM"/>
    </source>
</evidence>
<dbReference type="Proteomes" id="UP000053235">
    <property type="component" value="Unassembled WGS sequence"/>
</dbReference>
<gene>
    <name evidence="1" type="ORF">LAX5112_02823</name>
</gene>
<sequence length="208" mass="22584">MVAHKTPARPGITKLVLILVLGGLMSACGHVPLATIAKLSQFDMLETDPGALRLAVKYPDAIRIPEGGATMALTIKRKADGAVLMEEKLAFEETDSKADKAELSQELQTGYRLEIYRIPEENVPFFRSFQKHMASMSKSDREKVEGSLSIGVTGCLLTDEKPSEVRVSTFLKAAELGGFVTLLRNFDLEEQMAEIGDGGGLERCPDAA</sequence>
<organism evidence="1 2">
    <name type="scientific">Roseibium alexandrii</name>
    <dbReference type="NCBI Taxonomy" id="388408"/>
    <lineage>
        <taxon>Bacteria</taxon>
        <taxon>Pseudomonadati</taxon>
        <taxon>Pseudomonadota</taxon>
        <taxon>Alphaproteobacteria</taxon>
        <taxon>Hyphomicrobiales</taxon>
        <taxon>Stappiaceae</taxon>
        <taxon>Roseibium</taxon>
    </lineage>
</organism>
<proteinExistence type="predicted"/>
<keyword evidence="2" id="KW-1185">Reference proteome</keyword>
<dbReference type="EMBL" id="CXWD01000010">
    <property type="protein sequence ID" value="CTQ71440.1"/>
    <property type="molecule type" value="Genomic_DNA"/>
</dbReference>
<dbReference type="RefSeq" id="WP_055672355.1">
    <property type="nucleotide sequence ID" value="NZ_CXWD01000010.1"/>
</dbReference>
<dbReference type="PROSITE" id="PS51257">
    <property type="entry name" value="PROKAR_LIPOPROTEIN"/>
    <property type="match status" value="1"/>
</dbReference>
<dbReference type="OrthoDB" id="7677173at2"/>
<protein>
    <recommendedName>
        <fullName evidence="3">Lipoprotein</fullName>
    </recommendedName>
</protein>
<evidence type="ECO:0000313" key="1">
    <source>
        <dbReference type="EMBL" id="CTQ71440.1"/>
    </source>
</evidence>
<name>A0A0M7AB44_9HYPH</name>